<evidence type="ECO:0000256" key="1">
    <source>
        <dbReference type="SAM" id="MobiDB-lite"/>
    </source>
</evidence>
<sequence length="176" mass="19506">MRASPPATELPFHIKPKGLWEINLTGRMVYFDRCKPDKEDVWVNRRNKYITEAGGSDGHPRRCAKGELGQSHVKRTLAYISGAVLNSEKGGIKGFMQGLFLQMSTTGCEASVPRRLYGAGEASESTSQWLGRVITVKTKRREDLSFWTGHPGRMQYGTAQTPRDLLSCTGSTSITP</sequence>
<gene>
    <name evidence="2" type="ORF">OBBRIDRAFT_804902</name>
</gene>
<organism evidence="2 3">
    <name type="scientific">Obba rivulosa</name>
    <dbReference type="NCBI Taxonomy" id="1052685"/>
    <lineage>
        <taxon>Eukaryota</taxon>
        <taxon>Fungi</taxon>
        <taxon>Dikarya</taxon>
        <taxon>Basidiomycota</taxon>
        <taxon>Agaricomycotina</taxon>
        <taxon>Agaricomycetes</taxon>
        <taxon>Polyporales</taxon>
        <taxon>Gelatoporiaceae</taxon>
        <taxon>Obba</taxon>
    </lineage>
</organism>
<accession>A0A8E2DID0</accession>
<name>A0A8E2DID0_9APHY</name>
<keyword evidence="3" id="KW-1185">Reference proteome</keyword>
<protein>
    <submittedName>
        <fullName evidence="2">Uncharacterized protein</fullName>
    </submittedName>
</protein>
<evidence type="ECO:0000313" key="2">
    <source>
        <dbReference type="EMBL" id="OCH89185.1"/>
    </source>
</evidence>
<feature type="region of interest" description="Disordered" evidence="1">
    <location>
        <begin position="157"/>
        <end position="176"/>
    </location>
</feature>
<evidence type="ECO:0000313" key="3">
    <source>
        <dbReference type="Proteomes" id="UP000250043"/>
    </source>
</evidence>
<dbReference type="AlphaFoldDB" id="A0A8E2DID0"/>
<proteinExistence type="predicted"/>
<dbReference type="Proteomes" id="UP000250043">
    <property type="component" value="Unassembled WGS sequence"/>
</dbReference>
<reference evidence="2 3" key="1">
    <citation type="submission" date="2016-07" db="EMBL/GenBank/DDBJ databases">
        <title>Draft genome of the white-rot fungus Obba rivulosa 3A-2.</title>
        <authorList>
            <consortium name="DOE Joint Genome Institute"/>
            <person name="Miettinen O."/>
            <person name="Riley R."/>
            <person name="Acob R."/>
            <person name="Barry K."/>
            <person name="Cullen D."/>
            <person name="De Vries R."/>
            <person name="Hainaut M."/>
            <person name="Hatakka A."/>
            <person name="Henrissat B."/>
            <person name="Hilden K."/>
            <person name="Kuo R."/>
            <person name="Labutti K."/>
            <person name="Lipzen A."/>
            <person name="Makela M.R."/>
            <person name="Sandor L."/>
            <person name="Spatafora J.W."/>
            <person name="Grigoriev I.V."/>
            <person name="Hibbett D.S."/>
        </authorList>
    </citation>
    <scope>NUCLEOTIDE SEQUENCE [LARGE SCALE GENOMIC DNA]</scope>
    <source>
        <strain evidence="2 3">3A-2</strain>
    </source>
</reference>
<dbReference type="EMBL" id="KV722433">
    <property type="protein sequence ID" value="OCH89185.1"/>
    <property type="molecule type" value="Genomic_DNA"/>
</dbReference>